<evidence type="ECO:0000256" key="12">
    <source>
        <dbReference type="ARBA" id="ARBA00042615"/>
    </source>
</evidence>
<dbReference type="EC" id="3.5.1.28" evidence="5"/>
<protein>
    <recommendedName>
        <fullName evidence="11">1,6-anhydro-N-acetylmuramyl-L-alanine amidase AmpD</fullName>
        <ecNumber evidence="5">3.5.1.28</ecNumber>
    </recommendedName>
    <alternativeName>
        <fullName evidence="12">N-acetylmuramoyl-L-alanine amidase</fullName>
    </alternativeName>
</protein>
<feature type="domain" description="N-acetylmuramoyl-L-alanine amidase" evidence="13">
    <location>
        <begin position="18"/>
        <end position="166"/>
    </location>
</feature>
<accession>A0A1R1I4J7</accession>
<comment type="catalytic activity">
    <reaction evidence="1">
        <text>Hydrolyzes the link between N-acetylmuramoyl residues and L-amino acid residues in certain cell-wall glycopeptides.</text>
        <dbReference type="EC" id="3.5.1.28"/>
    </reaction>
</comment>
<evidence type="ECO:0000256" key="8">
    <source>
        <dbReference type="ARBA" id="ARBA00022801"/>
    </source>
</evidence>
<comment type="similarity">
    <text evidence="4">Belongs to the N-acetylmuramoyl-L-alanine amidase 2 family.</text>
</comment>
<evidence type="ECO:0000259" key="13">
    <source>
        <dbReference type="SMART" id="SM00644"/>
    </source>
</evidence>
<evidence type="ECO:0000256" key="9">
    <source>
        <dbReference type="ARBA" id="ARBA00022833"/>
    </source>
</evidence>
<dbReference type="STRING" id="418702.BJN45_09365"/>
<sequence>MSAWLENGWLAAVDRRKSPNFGERPAGTEVSLVVVHNISLPPGEFGGDWVEDFFLNRLDAAVHPYFAEISGLQVSAHFYVRRDGRVVQFVACDQRAWHAGRSDWCGRHNCNDFSVGIELEGCDEQPFTEAQYAALWRLLDALRQRYPITAIAGHSDIAPGRKTDPGTHFDWAAVAARYPGLALPPEVAA</sequence>
<dbReference type="GO" id="GO:0046872">
    <property type="term" value="F:metal ion binding"/>
    <property type="evidence" value="ECO:0007669"/>
    <property type="project" value="UniProtKB-KW"/>
</dbReference>
<dbReference type="InterPro" id="IPR051206">
    <property type="entry name" value="NAMLAA_amidase_2"/>
</dbReference>
<dbReference type="InterPro" id="IPR002502">
    <property type="entry name" value="Amidase_domain"/>
</dbReference>
<evidence type="ECO:0000313" key="15">
    <source>
        <dbReference type="Proteomes" id="UP000187526"/>
    </source>
</evidence>
<evidence type="ECO:0000256" key="10">
    <source>
        <dbReference type="ARBA" id="ARBA00023316"/>
    </source>
</evidence>
<keyword evidence="9" id="KW-0862">Zinc</keyword>
<dbReference type="PANTHER" id="PTHR30417:SF4">
    <property type="entry name" value="1,6-ANHYDRO-N-ACETYLMURAMYL-L-ALANINE AMIDASE AMPD"/>
    <property type="match status" value="1"/>
</dbReference>
<keyword evidence="6" id="KW-0963">Cytoplasm</keyword>
<dbReference type="NCBIfam" id="NF008758">
    <property type="entry name" value="PRK11789.1"/>
    <property type="match status" value="1"/>
</dbReference>
<dbReference type="PANTHER" id="PTHR30417">
    <property type="entry name" value="N-ACETYLMURAMOYL-L-ALANINE AMIDASE AMID"/>
    <property type="match status" value="1"/>
</dbReference>
<dbReference type="CDD" id="cd06583">
    <property type="entry name" value="PGRP"/>
    <property type="match status" value="1"/>
</dbReference>
<keyword evidence="15" id="KW-1185">Reference proteome</keyword>
<evidence type="ECO:0000256" key="1">
    <source>
        <dbReference type="ARBA" id="ARBA00001561"/>
    </source>
</evidence>
<keyword evidence="8" id="KW-0378">Hydrolase</keyword>
<evidence type="ECO:0000256" key="5">
    <source>
        <dbReference type="ARBA" id="ARBA00011901"/>
    </source>
</evidence>
<evidence type="ECO:0000256" key="6">
    <source>
        <dbReference type="ARBA" id="ARBA00022490"/>
    </source>
</evidence>
<organism evidence="14 15">
    <name type="scientific">Azonexus hydrophilus</name>
    <dbReference type="NCBI Taxonomy" id="418702"/>
    <lineage>
        <taxon>Bacteria</taxon>
        <taxon>Pseudomonadati</taxon>
        <taxon>Pseudomonadota</taxon>
        <taxon>Betaproteobacteria</taxon>
        <taxon>Rhodocyclales</taxon>
        <taxon>Azonexaceae</taxon>
        <taxon>Azonexus</taxon>
    </lineage>
</organism>
<dbReference type="RefSeq" id="WP_076094521.1">
    <property type="nucleotide sequence ID" value="NZ_MTHD01000003.1"/>
</dbReference>
<evidence type="ECO:0000256" key="4">
    <source>
        <dbReference type="ARBA" id="ARBA00007553"/>
    </source>
</evidence>
<dbReference type="GO" id="GO:0009253">
    <property type="term" value="P:peptidoglycan catabolic process"/>
    <property type="evidence" value="ECO:0007669"/>
    <property type="project" value="InterPro"/>
</dbReference>
<comment type="subcellular location">
    <subcellularLocation>
        <location evidence="3">Cytoplasm</location>
    </subcellularLocation>
</comment>
<comment type="cofactor">
    <cofactor evidence="2">
        <name>Zn(2+)</name>
        <dbReference type="ChEBI" id="CHEBI:29105"/>
    </cofactor>
</comment>
<comment type="caution">
    <text evidence="14">The sequence shown here is derived from an EMBL/GenBank/DDBJ whole genome shotgun (WGS) entry which is preliminary data.</text>
</comment>
<dbReference type="SMART" id="SM00644">
    <property type="entry name" value="Ami_2"/>
    <property type="match status" value="1"/>
</dbReference>
<dbReference type="InterPro" id="IPR036505">
    <property type="entry name" value="Amidase/PGRP_sf"/>
</dbReference>
<dbReference type="Pfam" id="PF01510">
    <property type="entry name" value="Amidase_2"/>
    <property type="match status" value="1"/>
</dbReference>
<dbReference type="GO" id="GO:0005737">
    <property type="term" value="C:cytoplasm"/>
    <property type="evidence" value="ECO:0007669"/>
    <property type="project" value="UniProtKB-SubCell"/>
</dbReference>
<dbReference type="GO" id="GO:0071555">
    <property type="term" value="P:cell wall organization"/>
    <property type="evidence" value="ECO:0007669"/>
    <property type="project" value="UniProtKB-KW"/>
</dbReference>
<dbReference type="Proteomes" id="UP000187526">
    <property type="component" value="Unassembled WGS sequence"/>
</dbReference>
<dbReference type="EMBL" id="MTHD01000003">
    <property type="protein sequence ID" value="OMG53637.1"/>
    <property type="molecule type" value="Genomic_DNA"/>
</dbReference>
<evidence type="ECO:0000313" key="14">
    <source>
        <dbReference type="EMBL" id="OMG53637.1"/>
    </source>
</evidence>
<dbReference type="SUPFAM" id="SSF55846">
    <property type="entry name" value="N-acetylmuramoyl-L-alanine amidase-like"/>
    <property type="match status" value="1"/>
</dbReference>
<dbReference type="Gene3D" id="3.40.80.10">
    <property type="entry name" value="Peptidoglycan recognition protein-like"/>
    <property type="match status" value="1"/>
</dbReference>
<evidence type="ECO:0000256" key="7">
    <source>
        <dbReference type="ARBA" id="ARBA00022723"/>
    </source>
</evidence>
<keyword evidence="10" id="KW-0961">Cell wall biogenesis/degradation</keyword>
<dbReference type="OrthoDB" id="9794842at2"/>
<proteinExistence type="inferred from homology"/>
<dbReference type="GO" id="GO:0008745">
    <property type="term" value="F:N-acetylmuramoyl-L-alanine amidase activity"/>
    <property type="evidence" value="ECO:0007669"/>
    <property type="project" value="UniProtKB-EC"/>
</dbReference>
<reference evidence="14 15" key="1">
    <citation type="submission" date="2016-10" db="EMBL/GenBank/DDBJ databases">
        <title>Alkaliphiles isolated from bioreactors.</title>
        <authorList>
            <person name="Salah Z."/>
            <person name="Rout S.P."/>
            <person name="Humphreys P.N."/>
        </authorList>
    </citation>
    <scope>NUCLEOTIDE SEQUENCE [LARGE SCALE GENOMIC DNA]</scope>
    <source>
        <strain evidence="14 15">ZS02</strain>
    </source>
</reference>
<evidence type="ECO:0000256" key="11">
    <source>
        <dbReference type="ARBA" id="ARBA00039257"/>
    </source>
</evidence>
<gene>
    <name evidence="14" type="ORF">BJN45_09365</name>
</gene>
<keyword evidence="7" id="KW-0479">Metal-binding</keyword>
<dbReference type="AlphaFoldDB" id="A0A1R1I4J7"/>
<name>A0A1R1I4J7_9RHOO</name>
<evidence type="ECO:0000256" key="3">
    <source>
        <dbReference type="ARBA" id="ARBA00004496"/>
    </source>
</evidence>
<evidence type="ECO:0000256" key="2">
    <source>
        <dbReference type="ARBA" id="ARBA00001947"/>
    </source>
</evidence>
<dbReference type="GO" id="GO:0009254">
    <property type="term" value="P:peptidoglycan turnover"/>
    <property type="evidence" value="ECO:0007669"/>
    <property type="project" value="TreeGrafter"/>
</dbReference>